<feature type="non-terminal residue" evidence="1">
    <location>
        <position position="1"/>
    </location>
</feature>
<keyword evidence="2" id="KW-1185">Reference proteome</keyword>
<sequence>KENATATVFDLLAAPFHSFRVVSTSDAKKETKRERGRGRECRVAVPYPYPCRLPQQQQQQQLIGAHIEDAHKGQQLAGDVLGCRQHPQLRLALNVETCQDLGTLLHQR</sequence>
<proteinExistence type="predicted"/>
<evidence type="ECO:0000313" key="2">
    <source>
        <dbReference type="Proteomes" id="UP000268350"/>
    </source>
</evidence>
<dbReference type="AlphaFoldDB" id="A0A3B0JQM7"/>
<name>A0A3B0JQM7_DROGU</name>
<organism evidence="1 2">
    <name type="scientific">Drosophila guanche</name>
    <name type="common">Fruit fly</name>
    <dbReference type="NCBI Taxonomy" id="7266"/>
    <lineage>
        <taxon>Eukaryota</taxon>
        <taxon>Metazoa</taxon>
        <taxon>Ecdysozoa</taxon>
        <taxon>Arthropoda</taxon>
        <taxon>Hexapoda</taxon>
        <taxon>Insecta</taxon>
        <taxon>Pterygota</taxon>
        <taxon>Neoptera</taxon>
        <taxon>Endopterygota</taxon>
        <taxon>Diptera</taxon>
        <taxon>Brachycera</taxon>
        <taxon>Muscomorpha</taxon>
        <taxon>Ephydroidea</taxon>
        <taxon>Drosophilidae</taxon>
        <taxon>Drosophila</taxon>
        <taxon>Sophophora</taxon>
    </lineage>
</organism>
<reference evidence="2" key="1">
    <citation type="submission" date="2018-01" db="EMBL/GenBank/DDBJ databases">
        <authorList>
            <person name="Alioto T."/>
            <person name="Alioto T."/>
        </authorList>
    </citation>
    <scope>NUCLEOTIDE SEQUENCE [LARGE SCALE GENOMIC DNA]</scope>
</reference>
<dbReference type="Proteomes" id="UP000268350">
    <property type="component" value="Unassembled WGS sequence"/>
</dbReference>
<accession>A0A3B0JQM7</accession>
<gene>
    <name evidence="1" type="ORF">DGUA_6G010327</name>
</gene>
<evidence type="ECO:0000313" key="1">
    <source>
        <dbReference type="EMBL" id="SPP77790.1"/>
    </source>
</evidence>
<protein>
    <submittedName>
        <fullName evidence="1">Uncharacterized protein</fullName>
    </submittedName>
</protein>
<dbReference type="EMBL" id="OUUW01000003">
    <property type="protein sequence ID" value="SPP77790.1"/>
    <property type="molecule type" value="Genomic_DNA"/>
</dbReference>
<feature type="non-terminal residue" evidence="1">
    <location>
        <position position="108"/>
    </location>
</feature>